<dbReference type="GO" id="GO:0016787">
    <property type="term" value="F:hydrolase activity"/>
    <property type="evidence" value="ECO:0007669"/>
    <property type="project" value="UniProtKB-KW"/>
</dbReference>
<dbReference type="PANTHER" id="PTHR46023:SF6">
    <property type="entry name" value="LIPASE CLASS 3 FAMILY PROTEIN"/>
    <property type="match status" value="1"/>
</dbReference>
<dbReference type="InterPro" id="IPR002921">
    <property type="entry name" value="Fungal_lipase-type"/>
</dbReference>
<reference evidence="4 5" key="1">
    <citation type="journal article" date="2012" name="Nat. Biotechnol.">
        <title>Draft genome sequence of pigeonpea (Cajanus cajan), an orphan legume crop of resource-poor farmers.</title>
        <authorList>
            <person name="Varshney R.K."/>
            <person name="Chen W."/>
            <person name="Li Y."/>
            <person name="Bharti A.K."/>
            <person name="Saxena R.K."/>
            <person name="Schlueter J.A."/>
            <person name="Donoghue M.T."/>
            <person name="Azam S."/>
            <person name="Fan G."/>
            <person name="Whaley A.M."/>
            <person name="Farmer A.D."/>
            <person name="Sheridan J."/>
            <person name="Iwata A."/>
            <person name="Tuteja R."/>
            <person name="Penmetsa R.V."/>
            <person name="Wu W."/>
            <person name="Upadhyaya H.D."/>
            <person name="Yang S.P."/>
            <person name="Shah T."/>
            <person name="Saxena K.B."/>
            <person name="Michael T."/>
            <person name="McCombie W.R."/>
            <person name="Yang B."/>
            <person name="Zhang G."/>
            <person name="Yang H."/>
            <person name="Wang J."/>
            <person name="Spillane C."/>
            <person name="Cook D.R."/>
            <person name="May G.D."/>
            <person name="Xu X."/>
            <person name="Jackson S.A."/>
        </authorList>
    </citation>
    <scope>NUCLEOTIDE SEQUENCE [LARGE SCALE GENOMIC DNA]</scope>
    <source>
        <strain evidence="5">cv. Asha</strain>
    </source>
</reference>
<evidence type="ECO:0000313" key="5">
    <source>
        <dbReference type="Proteomes" id="UP000075243"/>
    </source>
</evidence>
<dbReference type="Pfam" id="PF01764">
    <property type="entry name" value="Lipase_3"/>
    <property type="match status" value="1"/>
</dbReference>
<dbReference type="OMA" id="NEYITPP"/>
<feature type="domain" description="Fungal lipase-type" evidence="2">
    <location>
        <begin position="170"/>
        <end position="276"/>
    </location>
</feature>
<evidence type="ECO:0000256" key="1">
    <source>
        <dbReference type="ARBA" id="ARBA00022801"/>
    </source>
</evidence>
<feature type="domain" description="Mono-/di-acylglycerol lipase N-terminal" evidence="3">
    <location>
        <begin position="40"/>
        <end position="114"/>
    </location>
</feature>
<dbReference type="AlphaFoldDB" id="A0A151STL5"/>
<dbReference type="CDD" id="cd00519">
    <property type="entry name" value="Lipase_3"/>
    <property type="match status" value="1"/>
</dbReference>
<dbReference type="Gramene" id="C.cajan_04322.t">
    <property type="protein sequence ID" value="C.cajan_04322.t"/>
    <property type="gene ID" value="C.cajan_04322"/>
</dbReference>
<dbReference type="Gene3D" id="3.40.50.1820">
    <property type="entry name" value="alpha/beta hydrolase"/>
    <property type="match status" value="1"/>
</dbReference>
<dbReference type="SUPFAM" id="SSF53474">
    <property type="entry name" value="alpha/beta-Hydrolases"/>
    <property type="match status" value="1"/>
</dbReference>
<gene>
    <name evidence="4" type="ORF">KK1_004426</name>
</gene>
<keyword evidence="5" id="KW-1185">Reference proteome</keyword>
<organism evidence="4 5">
    <name type="scientific">Cajanus cajan</name>
    <name type="common">Pigeon pea</name>
    <name type="synonym">Cajanus indicus</name>
    <dbReference type="NCBI Taxonomy" id="3821"/>
    <lineage>
        <taxon>Eukaryota</taxon>
        <taxon>Viridiplantae</taxon>
        <taxon>Streptophyta</taxon>
        <taxon>Embryophyta</taxon>
        <taxon>Tracheophyta</taxon>
        <taxon>Spermatophyta</taxon>
        <taxon>Magnoliopsida</taxon>
        <taxon>eudicotyledons</taxon>
        <taxon>Gunneridae</taxon>
        <taxon>Pentapetalae</taxon>
        <taxon>rosids</taxon>
        <taxon>fabids</taxon>
        <taxon>Fabales</taxon>
        <taxon>Fabaceae</taxon>
        <taxon>Papilionoideae</taxon>
        <taxon>50 kb inversion clade</taxon>
        <taxon>NPAAA clade</taxon>
        <taxon>indigoferoid/millettioid clade</taxon>
        <taxon>Phaseoleae</taxon>
        <taxon>Cajanus</taxon>
    </lineage>
</organism>
<dbReference type="PANTHER" id="PTHR46023">
    <property type="entry name" value="LIPASE CLASS 3 PROTEIN-LIKE"/>
    <property type="match status" value="1"/>
</dbReference>
<protein>
    <recommendedName>
        <fullName evidence="6">Sn1-specific diacylglycerol lipase alpha</fullName>
    </recommendedName>
</protein>
<evidence type="ECO:0000259" key="3">
    <source>
        <dbReference type="Pfam" id="PF03893"/>
    </source>
</evidence>
<dbReference type="Pfam" id="PF03893">
    <property type="entry name" value="Lipase3_N"/>
    <property type="match status" value="1"/>
</dbReference>
<evidence type="ECO:0000313" key="4">
    <source>
        <dbReference type="EMBL" id="KYP58135.1"/>
    </source>
</evidence>
<evidence type="ECO:0000259" key="2">
    <source>
        <dbReference type="Pfam" id="PF01764"/>
    </source>
</evidence>
<dbReference type="Proteomes" id="UP000075243">
    <property type="component" value="Chromosome 11"/>
</dbReference>
<dbReference type="EMBL" id="CM003613">
    <property type="protein sequence ID" value="KYP58135.1"/>
    <property type="molecule type" value="Genomic_DNA"/>
</dbReference>
<accession>A0A151STL5</accession>
<name>A0A151STL5_CAJCA</name>
<dbReference type="InterPro" id="IPR005592">
    <property type="entry name" value="Mono/diacylglycerol_lipase_N"/>
</dbReference>
<proteinExistence type="predicted"/>
<dbReference type="InterPro" id="IPR029058">
    <property type="entry name" value="AB_hydrolase_fold"/>
</dbReference>
<keyword evidence="1" id="KW-0378">Hydrolase</keyword>
<sequence length="595" mass="65739">MTAGAMATAAGAAAMLYLIFSRRRKVEEEWSRSSTWRVNPAQAPANVFESISMLSETLRFTYSETLGKWPIADLAFGVNYFMRRQGDLAVASVYGGSGCVELKGPEVVAELQELNRLLTLCMLFSKKPFQDFLNSAGFSQDRVLLHNPKAELLKPAFTIIHDTQSKCFLLLIRGTHSIKDTLTAATGAVVPFHHSILNDGGVSNLILGYAHCGMVAAARWIAKLCTPTLLRALDECPDSKVKIVGHSLGGGTAALLTYILREQKELSSSTCVTFAPGILFCSIEFFPKYRSCAYVIISIAKSFSFCVAASSWLNDLWDQVEHTKVLNVVCRSATALGSHFQSISSAKDKVTGVVAILRPVTSGTQNVMKCAQTVVKSVIKTMAAHSRNIRSFPKSKLDNLAQTSLVHENISKSFLTECAPVLNKDEPNSSSGRSGLDAIYEEEQVTFSNEYITPPVGDNISEGELWYELERELKKSNNTLDIHAHVEEAAAAKEITKEENQLIDAAQSSNSITASDNIDSYRFYPPGKIMHIVSTPSDDSSSNFIEEHAKLYETPRQLYSKLRLTKSMINDHYMPTYRKMIQLLIQQLDKDDKVK</sequence>
<evidence type="ECO:0008006" key="6">
    <source>
        <dbReference type="Google" id="ProtNLM"/>
    </source>
</evidence>
<dbReference type="GO" id="GO:0016042">
    <property type="term" value="P:lipid catabolic process"/>
    <property type="evidence" value="ECO:0007669"/>
    <property type="project" value="InterPro"/>
</dbReference>